<evidence type="ECO:0000313" key="2">
    <source>
        <dbReference type="Proteomes" id="UP000234681"/>
    </source>
</evidence>
<organism evidence="1 2">
    <name type="scientific">Rattus norvegicus</name>
    <name type="common">Rat</name>
    <dbReference type="NCBI Taxonomy" id="10116"/>
    <lineage>
        <taxon>Eukaryota</taxon>
        <taxon>Metazoa</taxon>
        <taxon>Chordata</taxon>
        <taxon>Craniata</taxon>
        <taxon>Vertebrata</taxon>
        <taxon>Euteleostomi</taxon>
        <taxon>Mammalia</taxon>
        <taxon>Eutheria</taxon>
        <taxon>Euarchontoglires</taxon>
        <taxon>Glires</taxon>
        <taxon>Rodentia</taxon>
        <taxon>Myomorpha</taxon>
        <taxon>Muroidea</taxon>
        <taxon>Muridae</taxon>
        <taxon>Murinae</taxon>
        <taxon>Rattus</taxon>
    </lineage>
</organism>
<gene>
    <name evidence="1" type="ORF">rCG_24022</name>
</gene>
<dbReference type="Proteomes" id="UP000234681">
    <property type="component" value="Chromosome 9"/>
</dbReference>
<evidence type="ECO:0000313" key="1">
    <source>
        <dbReference type="EMBL" id="EDL75322.1"/>
    </source>
</evidence>
<sequence length="37" mass="4076">MKYQVTFVPVDSKNTGSRCKPKTTIIIIELATPPQGL</sequence>
<dbReference type="EMBL" id="CH474004">
    <property type="protein sequence ID" value="EDL75322.1"/>
    <property type="molecule type" value="Genomic_DNA"/>
</dbReference>
<name>A6JVR4_RAT</name>
<protein>
    <submittedName>
        <fullName evidence="1">RCG24022</fullName>
    </submittedName>
</protein>
<accession>A6JVR4</accession>
<proteinExistence type="predicted"/>
<reference evidence="2" key="1">
    <citation type="submission" date="2005-09" db="EMBL/GenBank/DDBJ databases">
        <authorList>
            <person name="Mural R.J."/>
            <person name="Li P.W."/>
            <person name="Adams M.D."/>
            <person name="Amanatides P.G."/>
            <person name="Baden-Tillson H."/>
            <person name="Barnstead M."/>
            <person name="Chin S.H."/>
            <person name="Dew I."/>
            <person name="Evans C.A."/>
            <person name="Ferriera S."/>
            <person name="Flanigan M."/>
            <person name="Fosler C."/>
            <person name="Glodek A."/>
            <person name="Gu Z."/>
            <person name="Holt R.A."/>
            <person name="Jennings D."/>
            <person name="Kraft C.L."/>
            <person name="Lu F."/>
            <person name="Nguyen T."/>
            <person name="Nusskern D.R."/>
            <person name="Pfannkoch C.M."/>
            <person name="Sitter C."/>
            <person name="Sutton G.G."/>
            <person name="Venter J.C."/>
            <person name="Wang Z."/>
            <person name="Woodage T."/>
            <person name="Zheng X.H."/>
            <person name="Zhong F."/>
        </authorList>
    </citation>
    <scope>NUCLEOTIDE SEQUENCE [LARGE SCALE GENOMIC DNA]</scope>
    <source>
        <strain>BN</strain>
        <strain evidence="2">Sprague-Dawley</strain>
    </source>
</reference>
<dbReference type="AlphaFoldDB" id="A6JVR4"/>